<keyword evidence="6" id="KW-0256">Endoplasmic reticulum</keyword>
<evidence type="ECO:0000256" key="9">
    <source>
        <dbReference type="ARBA" id="ARBA00047280"/>
    </source>
</evidence>
<feature type="transmembrane region" description="Helical" evidence="11">
    <location>
        <begin position="6"/>
        <end position="27"/>
    </location>
</feature>
<dbReference type="GO" id="GO:0005789">
    <property type="term" value="C:endoplasmic reticulum membrane"/>
    <property type="evidence" value="ECO:0007669"/>
    <property type="project" value="UniProtKB-SubCell"/>
</dbReference>
<dbReference type="InterPro" id="IPR003675">
    <property type="entry name" value="Rce1/LyrA-like_dom"/>
</dbReference>
<dbReference type="EMBL" id="HBFB01008669">
    <property type="protein sequence ID" value="CAD8671767.1"/>
    <property type="molecule type" value="Transcribed_RNA"/>
</dbReference>
<organism evidence="13">
    <name type="scientific">Chlamydomonas leiostraca</name>
    <dbReference type="NCBI Taxonomy" id="1034604"/>
    <lineage>
        <taxon>Eukaryota</taxon>
        <taxon>Viridiplantae</taxon>
        <taxon>Chlorophyta</taxon>
        <taxon>core chlorophytes</taxon>
        <taxon>Chlorophyceae</taxon>
        <taxon>CS clade</taxon>
        <taxon>Chlamydomonadales</taxon>
        <taxon>Chlamydomonadaceae</taxon>
        <taxon>Chlamydomonas</taxon>
    </lineage>
</organism>
<dbReference type="PANTHER" id="PTHR13046:SF0">
    <property type="entry name" value="CAAX PRENYL PROTEASE 2"/>
    <property type="match status" value="1"/>
</dbReference>
<sequence length="304" mass="32735">MVNWHAAGIALAGCGFSTLVYVGVLYARRTNLPRDDPETIKKRLTGVALACTTSWLPVHVMLRMHGKASGITPSLVNVLGLRWPGLAAIAAPAALTITLFACPLVHKLTTEWEELVEGPKAWLQQLMSAASQADVQAVLACIKQPFADDHLWLWRNLVVAPVSEEWVFRACMAPLLRMAGFSTTATVFITPTFFGTAHLHHLHDLATHQAMPLARAAATVGVQYAYTSVFGWYATLLFLNSGSVLPPIAAHMLCNWFGVPRFGQMAEAWGTGRMLGATVCSMAAFAALLPRLTAPALLGGPLPV</sequence>
<dbReference type="GO" id="GO:0071586">
    <property type="term" value="P:CAAX-box protein processing"/>
    <property type="evidence" value="ECO:0007669"/>
    <property type="project" value="InterPro"/>
</dbReference>
<evidence type="ECO:0000256" key="5">
    <source>
        <dbReference type="ARBA" id="ARBA00022801"/>
    </source>
</evidence>
<evidence type="ECO:0000256" key="8">
    <source>
        <dbReference type="ARBA" id="ARBA00023136"/>
    </source>
</evidence>
<dbReference type="InterPro" id="IPR039731">
    <property type="entry name" value="Rce1"/>
</dbReference>
<protein>
    <recommendedName>
        <fullName evidence="10">intramembrane prenyl-peptidase Rce1</fullName>
        <ecNumber evidence="10">3.4.26.1</ecNumber>
    </recommendedName>
</protein>
<dbReference type="Pfam" id="PF02517">
    <property type="entry name" value="Rce1-like"/>
    <property type="match status" value="1"/>
</dbReference>
<evidence type="ECO:0000256" key="1">
    <source>
        <dbReference type="ARBA" id="ARBA00004477"/>
    </source>
</evidence>
<dbReference type="GO" id="GO:0004222">
    <property type="term" value="F:metalloendopeptidase activity"/>
    <property type="evidence" value="ECO:0007669"/>
    <property type="project" value="InterPro"/>
</dbReference>
<feature type="transmembrane region" description="Helical" evidence="11">
    <location>
        <begin position="230"/>
        <end position="253"/>
    </location>
</feature>
<keyword evidence="3" id="KW-0645">Protease</keyword>
<evidence type="ECO:0000313" key="13">
    <source>
        <dbReference type="EMBL" id="CAD8671767.1"/>
    </source>
</evidence>
<dbReference type="PANTHER" id="PTHR13046">
    <property type="entry name" value="PROTEASE U48 CAAX PRENYL PROTEASE RCE1"/>
    <property type="match status" value="1"/>
</dbReference>
<evidence type="ECO:0000256" key="7">
    <source>
        <dbReference type="ARBA" id="ARBA00022989"/>
    </source>
</evidence>
<feature type="transmembrane region" description="Helical" evidence="11">
    <location>
        <begin position="175"/>
        <end position="194"/>
    </location>
</feature>
<feature type="transmembrane region" description="Helical" evidence="11">
    <location>
        <begin position="47"/>
        <end position="65"/>
    </location>
</feature>
<evidence type="ECO:0000256" key="2">
    <source>
        <dbReference type="ARBA" id="ARBA00006897"/>
    </source>
</evidence>
<comment type="subcellular location">
    <subcellularLocation>
        <location evidence="1">Endoplasmic reticulum membrane</location>
        <topology evidence="1">Multi-pass membrane protein</topology>
    </subcellularLocation>
</comment>
<evidence type="ECO:0000259" key="12">
    <source>
        <dbReference type="Pfam" id="PF02517"/>
    </source>
</evidence>
<reference evidence="13" key="1">
    <citation type="submission" date="2021-01" db="EMBL/GenBank/DDBJ databases">
        <authorList>
            <person name="Corre E."/>
            <person name="Pelletier E."/>
            <person name="Niang G."/>
            <person name="Scheremetjew M."/>
            <person name="Finn R."/>
            <person name="Kale V."/>
            <person name="Holt S."/>
            <person name="Cochrane G."/>
            <person name="Meng A."/>
            <person name="Brown T."/>
            <person name="Cohen L."/>
        </authorList>
    </citation>
    <scope>NUCLEOTIDE SEQUENCE</scope>
    <source>
        <strain evidence="13">SAG 11-49</strain>
    </source>
</reference>
<feature type="domain" description="CAAX prenyl protease 2/Lysostaphin resistance protein A-like" evidence="12">
    <location>
        <begin position="151"/>
        <end position="257"/>
    </location>
</feature>
<feature type="transmembrane region" description="Helical" evidence="11">
    <location>
        <begin position="274"/>
        <end position="294"/>
    </location>
</feature>
<evidence type="ECO:0000256" key="6">
    <source>
        <dbReference type="ARBA" id="ARBA00022824"/>
    </source>
</evidence>
<gene>
    <name evidence="13" type="ORF">CLEI1391_LOCUS4893</name>
</gene>
<feature type="transmembrane region" description="Helical" evidence="11">
    <location>
        <begin position="85"/>
        <end position="105"/>
    </location>
</feature>
<proteinExistence type="inferred from homology"/>
<keyword evidence="5" id="KW-0378">Hydrolase</keyword>
<evidence type="ECO:0000256" key="4">
    <source>
        <dbReference type="ARBA" id="ARBA00022692"/>
    </source>
</evidence>
<comment type="similarity">
    <text evidence="2">Belongs to the peptidase U48 family.</text>
</comment>
<comment type="catalytic activity">
    <reaction evidence="9">
        <text>Hydrolyzes the peptide bond -P2-(S-farnesyl or geranylgeranyl)C-P1'-P2'-P3'-COOH where P1' and P2' are amino acids with aliphatic sidechains and P3' is any C-terminal residue.</text>
        <dbReference type="EC" id="3.4.26.1"/>
    </reaction>
</comment>
<dbReference type="EC" id="3.4.26.1" evidence="10"/>
<evidence type="ECO:0000256" key="11">
    <source>
        <dbReference type="SAM" id="Phobius"/>
    </source>
</evidence>
<dbReference type="AlphaFoldDB" id="A0A7S0RB54"/>
<evidence type="ECO:0000256" key="10">
    <source>
        <dbReference type="ARBA" id="ARBA00049729"/>
    </source>
</evidence>
<keyword evidence="7 11" id="KW-1133">Transmembrane helix</keyword>
<evidence type="ECO:0000256" key="3">
    <source>
        <dbReference type="ARBA" id="ARBA00022670"/>
    </source>
</evidence>
<name>A0A7S0RB54_9CHLO</name>
<keyword evidence="8 11" id="KW-0472">Membrane</keyword>
<keyword evidence="4 11" id="KW-0812">Transmembrane</keyword>
<accession>A0A7S0RB54</accession>